<dbReference type="GO" id="GO:0046933">
    <property type="term" value="F:proton-transporting ATP synthase activity, rotational mechanism"/>
    <property type="evidence" value="ECO:0007669"/>
    <property type="project" value="InterPro"/>
</dbReference>
<keyword evidence="6" id="KW-0066">ATP synthesis</keyword>
<evidence type="ECO:0000256" key="3">
    <source>
        <dbReference type="ARBA" id="ARBA00022781"/>
    </source>
</evidence>
<protein>
    <submittedName>
        <fullName evidence="7">Uncharacterized protein</fullName>
    </submittedName>
</protein>
<dbReference type="EMBL" id="PFSJ01000030">
    <property type="protein sequence ID" value="PJC23334.1"/>
    <property type="molecule type" value="Genomic_DNA"/>
</dbReference>
<evidence type="ECO:0000256" key="1">
    <source>
        <dbReference type="ARBA" id="ARBA00004370"/>
    </source>
</evidence>
<dbReference type="Pfam" id="PF00213">
    <property type="entry name" value="OSCP"/>
    <property type="match status" value="1"/>
</dbReference>
<comment type="subcellular location">
    <subcellularLocation>
        <location evidence="1">Membrane</location>
    </subcellularLocation>
</comment>
<reference evidence="8" key="1">
    <citation type="submission" date="2017-09" db="EMBL/GenBank/DDBJ databases">
        <title>Depth-based differentiation of microbial function through sediment-hosted aquifers and enrichment of novel symbionts in the deep terrestrial subsurface.</title>
        <authorList>
            <person name="Probst A.J."/>
            <person name="Ladd B."/>
            <person name="Jarett J.K."/>
            <person name="Geller-Mcgrath D.E."/>
            <person name="Sieber C.M.K."/>
            <person name="Emerson J.B."/>
            <person name="Anantharaman K."/>
            <person name="Thomas B.C."/>
            <person name="Malmstrom R."/>
            <person name="Stieglmeier M."/>
            <person name="Klingl A."/>
            <person name="Woyke T."/>
            <person name="Ryan C.M."/>
            <person name="Banfield J.F."/>
        </authorList>
    </citation>
    <scope>NUCLEOTIDE SEQUENCE [LARGE SCALE GENOMIC DNA]</scope>
</reference>
<comment type="caution">
    <text evidence="7">The sequence shown here is derived from an EMBL/GenBank/DDBJ whole genome shotgun (WGS) entry which is preliminary data.</text>
</comment>
<dbReference type="AlphaFoldDB" id="A0A2M8EKR4"/>
<keyword evidence="5" id="KW-0472">Membrane</keyword>
<dbReference type="Proteomes" id="UP000229756">
    <property type="component" value="Unassembled WGS sequence"/>
</dbReference>
<dbReference type="InterPro" id="IPR000711">
    <property type="entry name" value="ATPase_OSCP/dsu"/>
</dbReference>
<accession>A0A2M8EKR4</accession>
<evidence type="ECO:0000256" key="4">
    <source>
        <dbReference type="ARBA" id="ARBA00023065"/>
    </source>
</evidence>
<organism evidence="7 8">
    <name type="scientific">candidate division WWE3 bacterium CG_4_9_14_0_2_um_filter_35_11</name>
    <dbReference type="NCBI Taxonomy" id="1975077"/>
    <lineage>
        <taxon>Bacteria</taxon>
        <taxon>Katanobacteria</taxon>
    </lineage>
</organism>
<evidence type="ECO:0000256" key="2">
    <source>
        <dbReference type="ARBA" id="ARBA00022448"/>
    </source>
</evidence>
<evidence type="ECO:0000313" key="7">
    <source>
        <dbReference type="EMBL" id="PJC23334.1"/>
    </source>
</evidence>
<keyword evidence="4" id="KW-0406">Ion transport</keyword>
<proteinExistence type="predicted"/>
<gene>
    <name evidence="7" type="ORF">CO058_04180</name>
</gene>
<dbReference type="GO" id="GO:0016020">
    <property type="term" value="C:membrane"/>
    <property type="evidence" value="ECO:0007669"/>
    <property type="project" value="UniProtKB-SubCell"/>
</dbReference>
<keyword evidence="2" id="KW-0813">Transport</keyword>
<evidence type="ECO:0000313" key="8">
    <source>
        <dbReference type="Proteomes" id="UP000229756"/>
    </source>
</evidence>
<sequence length="203" mass="23447">MAKKLPKQKMINYLTKLALIDGLKNIRDDKKSPESYPKTIVDYFNKISEKDLTDEIKIIVKDKYAQSKLSQIIIEFISKDFGEIADEYYYGKSKSIKIDPRSHFEKELLSQLENSTYNEISEKAARELYKTDKGKIIIVESPVDLDLSLKTKIRKSYQNEKALNFVVFKVNESILGGIKTYIDGKIVDDSWAEKIEKLEYIGA</sequence>
<evidence type="ECO:0000256" key="6">
    <source>
        <dbReference type="ARBA" id="ARBA00023310"/>
    </source>
</evidence>
<evidence type="ECO:0000256" key="5">
    <source>
        <dbReference type="ARBA" id="ARBA00023136"/>
    </source>
</evidence>
<name>A0A2M8EKR4_UNCKA</name>
<keyword evidence="3" id="KW-0375">Hydrogen ion transport</keyword>